<evidence type="ECO:0000313" key="2">
    <source>
        <dbReference type="EMBL" id="DAF44715.1"/>
    </source>
</evidence>
<keyword evidence="1" id="KW-0472">Membrane</keyword>
<dbReference type="EMBL" id="BK032511">
    <property type="protein sequence ID" value="DAF44715.1"/>
    <property type="molecule type" value="Genomic_DNA"/>
</dbReference>
<proteinExistence type="predicted"/>
<protein>
    <submittedName>
        <fullName evidence="2">Uncharacterized protein</fullName>
    </submittedName>
</protein>
<feature type="transmembrane region" description="Helical" evidence="1">
    <location>
        <begin position="21"/>
        <end position="41"/>
    </location>
</feature>
<reference evidence="2" key="1">
    <citation type="journal article" date="2021" name="Proc. Natl. Acad. Sci. U.S.A.">
        <title>A Catalog of Tens of Thousands of Viruses from Human Metagenomes Reveals Hidden Associations with Chronic Diseases.</title>
        <authorList>
            <person name="Tisza M.J."/>
            <person name="Buck C.B."/>
        </authorList>
    </citation>
    <scope>NUCLEOTIDE SEQUENCE</scope>
    <source>
        <strain evidence="2">Ct8Lf7</strain>
    </source>
</reference>
<accession>A0A8S5S1N6</accession>
<keyword evidence="1" id="KW-1133">Transmembrane helix</keyword>
<organism evidence="2">
    <name type="scientific">Podoviridae sp. ct8Lf7</name>
    <dbReference type="NCBI Taxonomy" id="2827723"/>
    <lineage>
        <taxon>Viruses</taxon>
        <taxon>Duplodnaviria</taxon>
        <taxon>Heunggongvirae</taxon>
        <taxon>Uroviricota</taxon>
        <taxon>Caudoviricetes</taxon>
    </lineage>
</organism>
<keyword evidence="1" id="KW-0812">Transmembrane</keyword>
<name>A0A8S5S1N6_9CAUD</name>
<evidence type="ECO:0000256" key="1">
    <source>
        <dbReference type="SAM" id="Phobius"/>
    </source>
</evidence>
<sequence length="43" mass="5055">MLIMDNIRVIIYITILMKMEKTFLLLVIVLLALTYMILLSLNL</sequence>